<dbReference type="Gene3D" id="3.30.1490.480">
    <property type="entry name" value="Endolytic murein transglycosylase"/>
    <property type="match status" value="2"/>
</dbReference>
<comment type="catalytic activity">
    <reaction evidence="7">
        <text>a peptidoglycan chain = a peptidoglycan chain with N-acetyl-1,6-anhydromuramyl-[peptide] at the reducing end + a peptidoglycan chain with N-acetylglucosamine at the non-reducing end.</text>
        <dbReference type="EC" id="4.2.2.29"/>
    </reaction>
</comment>
<keyword evidence="4 7" id="KW-0472">Membrane</keyword>
<organism evidence="8 9">
    <name type="scientific">Trichloromonas acetexigens</name>
    <dbReference type="NCBI Taxonomy" id="38815"/>
    <lineage>
        <taxon>Bacteria</taxon>
        <taxon>Pseudomonadati</taxon>
        <taxon>Thermodesulfobacteriota</taxon>
        <taxon>Desulfuromonadia</taxon>
        <taxon>Desulfuromonadales</taxon>
        <taxon>Trichloromonadaceae</taxon>
        <taxon>Trichloromonas</taxon>
    </lineage>
</organism>
<evidence type="ECO:0000256" key="3">
    <source>
        <dbReference type="ARBA" id="ARBA00022989"/>
    </source>
</evidence>
<dbReference type="EMBL" id="VJVV01000004">
    <property type="protein sequence ID" value="TRO82287.1"/>
    <property type="molecule type" value="Genomic_DNA"/>
</dbReference>
<gene>
    <name evidence="7 8" type="primary">mltG</name>
    <name evidence="8" type="ORF">FL622_06835</name>
</gene>
<dbReference type="InterPro" id="IPR003770">
    <property type="entry name" value="MLTG-like"/>
</dbReference>
<dbReference type="EC" id="4.2.2.29" evidence="7"/>
<dbReference type="Gene3D" id="3.30.160.60">
    <property type="entry name" value="Classic Zinc Finger"/>
    <property type="match status" value="1"/>
</dbReference>
<comment type="similarity">
    <text evidence="7">Belongs to the transglycosylase MltG family.</text>
</comment>
<protein>
    <recommendedName>
        <fullName evidence="7">Endolytic murein transglycosylase</fullName>
        <ecNumber evidence="7">4.2.2.29</ecNumber>
    </recommendedName>
    <alternativeName>
        <fullName evidence="7">Peptidoglycan lytic transglycosylase</fullName>
    </alternativeName>
    <alternativeName>
        <fullName evidence="7">Peptidoglycan polymerization terminase</fullName>
    </alternativeName>
</protein>
<accession>A0A550JGF9</accession>
<dbReference type="PANTHER" id="PTHR30518">
    <property type="entry name" value="ENDOLYTIC MUREIN TRANSGLYCOSYLASE"/>
    <property type="match status" value="1"/>
</dbReference>
<keyword evidence="1 7" id="KW-1003">Cell membrane</keyword>
<dbReference type="NCBIfam" id="TIGR00247">
    <property type="entry name" value="endolytic transglycosylase MltG"/>
    <property type="match status" value="1"/>
</dbReference>
<dbReference type="GO" id="GO:0008932">
    <property type="term" value="F:lytic endotransglycosylase activity"/>
    <property type="evidence" value="ECO:0007669"/>
    <property type="project" value="UniProtKB-UniRule"/>
</dbReference>
<evidence type="ECO:0000256" key="5">
    <source>
        <dbReference type="ARBA" id="ARBA00023239"/>
    </source>
</evidence>
<evidence type="ECO:0000256" key="4">
    <source>
        <dbReference type="ARBA" id="ARBA00023136"/>
    </source>
</evidence>
<evidence type="ECO:0000313" key="9">
    <source>
        <dbReference type="Proteomes" id="UP000317155"/>
    </source>
</evidence>
<sequence length="333" mass="37238">MLRRRKLFAVLAALIILALILPVLHVRRFLDRPVAPPQRQVVEIPAGAPFARVAEELATAGVVADARLFKLLARRHKATQRIKAGEYAFAGAATPEQILNRLLAGDVLLHPFTVPEGWTLREIAARLEAEGRGSAETFLRLAQSPERRERLKIDGPSLEGYLFPETYQLTRGMDEKALIETMVKEFRRRLTPEILAGAKERGLGLKELVILASIVQKEAGNREEMPLIASVFHNRLTVGMPLQADPTVIYGIENFDGNLTRRHLQTTTPYNTYRIPGLPIGPIANPGEEALRAVAFPARSDYYYFVAKGDGTHIFAKTLAEHNANVRRYQLKR</sequence>
<dbReference type="AlphaFoldDB" id="A0A550JGF9"/>
<dbReference type="RefSeq" id="WP_092057335.1">
    <property type="nucleotide sequence ID" value="NZ_FOJJ01000034.1"/>
</dbReference>
<evidence type="ECO:0000256" key="1">
    <source>
        <dbReference type="ARBA" id="ARBA00022475"/>
    </source>
</evidence>
<proteinExistence type="inferred from homology"/>
<dbReference type="OrthoDB" id="9814591at2"/>
<comment type="caution">
    <text evidence="8">The sequence shown here is derived from an EMBL/GenBank/DDBJ whole genome shotgun (WGS) entry which is preliminary data.</text>
</comment>
<reference evidence="8 9" key="1">
    <citation type="submission" date="2019-07" db="EMBL/GenBank/DDBJ databases">
        <title>Insights of Desulfuromonas acetexigens electromicrobiology.</title>
        <authorList>
            <person name="Katuri K."/>
            <person name="Sapireddy V."/>
            <person name="Shaw D.R."/>
            <person name="Saikaly P."/>
        </authorList>
    </citation>
    <scope>NUCLEOTIDE SEQUENCE [LARGE SCALE GENOMIC DNA]</scope>
    <source>
        <strain evidence="8 9">2873</strain>
    </source>
</reference>
<keyword evidence="9" id="KW-1185">Reference proteome</keyword>
<dbReference type="GO" id="GO:0009252">
    <property type="term" value="P:peptidoglycan biosynthetic process"/>
    <property type="evidence" value="ECO:0007669"/>
    <property type="project" value="UniProtKB-UniRule"/>
</dbReference>
<name>A0A550JGF9_9BACT</name>
<keyword evidence="2 7" id="KW-0812">Transmembrane</keyword>
<dbReference type="GO" id="GO:0071555">
    <property type="term" value="P:cell wall organization"/>
    <property type="evidence" value="ECO:0007669"/>
    <property type="project" value="UniProtKB-KW"/>
</dbReference>
<dbReference type="Proteomes" id="UP000317155">
    <property type="component" value="Unassembled WGS sequence"/>
</dbReference>
<keyword evidence="5 7" id="KW-0456">Lyase</keyword>
<feature type="site" description="Important for catalytic activity" evidence="7">
    <location>
        <position position="218"/>
    </location>
</feature>
<dbReference type="CDD" id="cd08010">
    <property type="entry name" value="MltG_like"/>
    <property type="match status" value="1"/>
</dbReference>
<dbReference type="Pfam" id="PF02618">
    <property type="entry name" value="YceG"/>
    <property type="match status" value="1"/>
</dbReference>
<evidence type="ECO:0000256" key="7">
    <source>
        <dbReference type="HAMAP-Rule" id="MF_02065"/>
    </source>
</evidence>
<keyword evidence="3 7" id="KW-1133">Transmembrane helix</keyword>
<evidence type="ECO:0000256" key="2">
    <source>
        <dbReference type="ARBA" id="ARBA00022692"/>
    </source>
</evidence>
<keyword evidence="6 7" id="KW-0961">Cell wall biogenesis/degradation</keyword>
<evidence type="ECO:0000313" key="8">
    <source>
        <dbReference type="EMBL" id="TRO82287.1"/>
    </source>
</evidence>
<dbReference type="HAMAP" id="MF_02065">
    <property type="entry name" value="MltG"/>
    <property type="match status" value="1"/>
</dbReference>
<comment type="function">
    <text evidence="7">Functions as a peptidoglycan terminase that cleaves nascent peptidoglycan strands endolytically to terminate their elongation.</text>
</comment>
<dbReference type="GO" id="GO:0005886">
    <property type="term" value="C:plasma membrane"/>
    <property type="evidence" value="ECO:0007669"/>
    <property type="project" value="UniProtKB-UniRule"/>
</dbReference>
<evidence type="ECO:0000256" key="6">
    <source>
        <dbReference type="ARBA" id="ARBA00023316"/>
    </source>
</evidence>
<dbReference type="PANTHER" id="PTHR30518:SF2">
    <property type="entry name" value="ENDOLYTIC MUREIN TRANSGLYCOSYLASE"/>
    <property type="match status" value="1"/>
</dbReference>